<sequence length="144" mass="16828">MAKSYFSTVFEQTADQVWGVIREFGDDFWWTSEPVETIVEEGKSGDTVGAIRHVRGAGLDFRQRLLALSDRERFFTYEFCNPNARPVHNMEMTLRVTPIIDGSRAFVEWWATFDCDPSEYDHWTAFYMQAFARWLEPLRAVLQG</sequence>
<comment type="caution">
    <text evidence="1">The sequence shown here is derived from an EMBL/GenBank/DDBJ whole genome shotgun (WGS) entry which is preliminary data.</text>
</comment>
<dbReference type="AlphaFoldDB" id="A0A8J3IFE7"/>
<evidence type="ECO:0000313" key="1">
    <source>
        <dbReference type="EMBL" id="GHO51348.1"/>
    </source>
</evidence>
<dbReference type="Proteomes" id="UP000612362">
    <property type="component" value="Unassembled WGS sequence"/>
</dbReference>
<accession>A0A8J3IFE7</accession>
<organism evidence="1 2">
    <name type="scientific">Ktedonospora formicarum</name>
    <dbReference type="NCBI Taxonomy" id="2778364"/>
    <lineage>
        <taxon>Bacteria</taxon>
        <taxon>Bacillati</taxon>
        <taxon>Chloroflexota</taxon>
        <taxon>Ktedonobacteria</taxon>
        <taxon>Ktedonobacterales</taxon>
        <taxon>Ktedonobacteraceae</taxon>
        <taxon>Ktedonospora</taxon>
    </lineage>
</organism>
<protein>
    <recommendedName>
        <fullName evidence="3">SRPBCC family protein</fullName>
    </recommendedName>
</protein>
<gene>
    <name evidence="1" type="ORF">KSX_95110</name>
</gene>
<dbReference type="InterPro" id="IPR023393">
    <property type="entry name" value="START-like_dom_sf"/>
</dbReference>
<dbReference type="RefSeq" id="WP_220200265.1">
    <property type="nucleotide sequence ID" value="NZ_BNJF01000011.1"/>
</dbReference>
<evidence type="ECO:0008006" key="3">
    <source>
        <dbReference type="Google" id="ProtNLM"/>
    </source>
</evidence>
<reference evidence="1" key="1">
    <citation type="submission" date="2020-10" db="EMBL/GenBank/DDBJ databases">
        <title>Taxonomic study of unclassified bacteria belonging to the class Ktedonobacteria.</title>
        <authorList>
            <person name="Yabe S."/>
            <person name="Wang C.M."/>
            <person name="Zheng Y."/>
            <person name="Sakai Y."/>
            <person name="Cavaletti L."/>
            <person name="Monciardini P."/>
            <person name="Donadio S."/>
        </authorList>
    </citation>
    <scope>NUCLEOTIDE SEQUENCE</scope>
    <source>
        <strain evidence="1">SOSP1-1</strain>
    </source>
</reference>
<dbReference type="InterPro" id="IPR019587">
    <property type="entry name" value="Polyketide_cyclase/dehydratase"/>
</dbReference>
<proteinExistence type="predicted"/>
<dbReference type="CDD" id="cd07821">
    <property type="entry name" value="PYR_PYL_RCAR_like"/>
    <property type="match status" value="1"/>
</dbReference>
<name>A0A8J3IFE7_9CHLR</name>
<dbReference type="EMBL" id="BNJF01000011">
    <property type="protein sequence ID" value="GHO51348.1"/>
    <property type="molecule type" value="Genomic_DNA"/>
</dbReference>
<dbReference type="Gene3D" id="3.30.530.20">
    <property type="match status" value="1"/>
</dbReference>
<keyword evidence="2" id="KW-1185">Reference proteome</keyword>
<evidence type="ECO:0000313" key="2">
    <source>
        <dbReference type="Proteomes" id="UP000612362"/>
    </source>
</evidence>
<dbReference type="PANTHER" id="PTHR39332">
    <property type="entry name" value="BLL4707 PROTEIN"/>
    <property type="match status" value="1"/>
</dbReference>
<dbReference type="PANTHER" id="PTHR39332:SF7">
    <property type="entry name" value="SRPBCC FAMILY PROTEIN"/>
    <property type="match status" value="1"/>
</dbReference>
<dbReference type="Pfam" id="PF10604">
    <property type="entry name" value="Polyketide_cyc2"/>
    <property type="match status" value="1"/>
</dbReference>
<dbReference type="SUPFAM" id="SSF55961">
    <property type="entry name" value="Bet v1-like"/>
    <property type="match status" value="1"/>
</dbReference>